<sequence length="291" mass="32013">MDFPALTGFLNGRFAPLADLQISVLDRGFLFGDGIYEAIPVYNRHPLRLTEHLRRLAASLAAINMPNPYGAEEWAVWIQQLIDQQRFVDQSVYLQITRGPAFPRNHAFPAVTEPTVFMFADELLPPTSEAVANGVAAVSSDDIRWQRCNIKAISLLANVLLKQQAVDAGVAETILFRDGLLIEGASSNILVVKEGVLLAPPPSHLMLTGITYDLVIELARQHNMPLEIRPISEATVRLADEIWLTSSSKEVLAVVSLDGQTVGSGQPGPLYQAMYGYFQVFKNEAMRLGAE</sequence>
<dbReference type="InterPro" id="IPR043132">
    <property type="entry name" value="BCAT-like_C"/>
</dbReference>
<evidence type="ECO:0000256" key="3">
    <source>
        <dbReference type="ARBA" id="ARBA00022898"/>
    </source>
</evidence>
<evidence type="ECO:0000256" key="1">
    <source>
        <dbReference type="ARBA" id="ARBA00001933"/>
    </source>
</evidence>
<keyword evidence="3" id="KW-0663">Pyridoxal phosphate</keyword>
<dbReference type="FunFam" id="3.20.10.10:FF:000002">
    <property type="entry name" value="D-alanine aminotransferase"/>
    <property type="match status" value="1"/>
</dbReference>
<dbReference type="GO" id="GO:0046394">
    <property type="term" value="P:carboxylic acid biosynthetic process"/>
    <property type="evidence" value="ECO:0007669"/>
    <property type="project" value="UniProtKB-ARBA"/>
</dbReference>
<accession>A0A377SWF2</accession>
<evidence type="ECO:0000313" key="7">
    <source>
        <dbReference type="Proteomes" id="UP000295794"/>
    </source>
</evidence>
<keyword evidence="4" id="KW-0032">Aminotransferase</keyword>
<dbReference type="EC" id="2.6.1.21" evidence="4"/>
<dbReference type="SUPFAM" id="SSF56752">
    <property type="entry name" value="D-aminoacid aminotransferase-like PLP-dependent enzymes"/>
    <property type="match status" value="1"/>
</dbReference>
<dbReference type="CDD" id="cd01558">
    <property type="entry name" value="D-AAT_like"/>
    <property type="match status" value="1"/>
</dbReference>
<keyword evidence="7" id="KW-1185">Reference proteome</keyword>
<dbReference type="PANTHER" id="PTHR42743:SF10">
    <property type="entry name" value="D-ALANINE AMINOTRANSFERASE"/>
    <property type="match status" value="1"/>
</dbReference>
<dbReference type="RefSeq" id="WP_115229917.1">
    <property type="nucleotide sequence ID" value="NZ_CAWOLO010000004.1"/>
</dbReference>
<proteinExistence type="inferred from homology"/>
<dbReference type="Proteomes" id="UP000295794">
    <property type="component" value="Unassembled WGS sequence"/>
</dbReference>
<comment type="similarity">
    <text evidence="2">Belongs to the class-IV pyridoxal-phosphate-dependent aminotransferase family.</text>
</comment>
<evidence type="ECO:0000313" key="4">
    <source>
        <dbReference type="EMBL" id="STR45688.1"/>
    </source>
</evidence>
<reference evidence="4 6" key="1">
    <citation type="submission" date="2018-06" db="EMBL/GenBank/DDBJ databases">
        <authorList>
            <consortium name="Pathogen Informatics"/>
            <person name="Doyle S."/>
        </authorList>
    </citation>
    <scope>NUCLEOTIDE SEQUENCE [LARGE SCALE GENOMIC DNA]</scope>
    <source>
        <strain evidence="4 6">NCTC11159</strain>
    </source>
</reference>
<dbReference type="InterPro" id="IPR036038">
    <property type="entry name" value="Aminotransferase-like"/>
</dbReference>
<dbReference type="Proteomes" id="UP000255108">
    <property type="component" value="Unassembled WGS sequence"/>
</dbReference>
<dbReference type="AlphaFoldDB" id="A0A377SWF2"/>
<dbReference type="PANTHER" id="PTHR42743">
    <property type="entry name" value="AMINO-ACID AMINOTRANSFERASE"/>
    <property type="match status" value="1"/>
</dbReference>
<name>A0A377SWF2_9NEIS</name>
<keyword evidence="4" id="KW-0808">Transferase</keyword>
<gene>
    <name evidence="4" type="primary">dat</name>
    <name evidence="5" type="ORF">EV682_104361</name>
    <name evidence="4" type="ORF">NCTC11159_04268</name>
</gene>
<dbReference type="Pfam" id="PF01063">
    <property type="entry name" value="Aminotran_4"/>
    <property type="match status" value="1"/>
</dbReference>
<dbReference type="OrthoDB" id="9805628at2"/>
<dbReference type="GO" id="GO:0008652">
    <property type="term" value="P:amino acid biosynthetic process"/>
    <property type="evidence" value="ECO:0007669"/>
    <property type="project" value="UniProtKB-ARBA"/>
</dbReference>
<evidence type="ECO:0000313" key="6">
    <source>
        <dbReference type="Proteomes" id="UP000255108"/>
    </source>
</evidence>
<dbReference type="InterPro" id="IPR001544">
    <property type="entry name" value="Aminotrans_IV"/>
</dbReference>
<dbReference type="EMBL" id="UGHR01000004">
    <property type="protein sequence ID" value="STR45688.1"/>
    <property type="molecule type" value="Genomic_DNA"/>
</dbReference>
<organism evidence="4 6">
    <name type="scientific">Iodobacter fluviatilis</name>
    <dbReference type="NCBI Taxonomy" id="537"/>
    <lineage>
        <taxon>Bacteria</taxon>
        <taxon>Pseudomonadati</taxon>
        <taxon>Pseudomonadota</taxon>
        <taxon>Betaproteobacteria</taxon>
        <taxon>Neisseriales</taxon>
        <taxon>Chitinibacteraceae</taxon>
        <taxon>Iodobacter</taxon>
    </lineage>
</organism>
<evidence type="ECO:0000313" key="5">
    <source>
        <dbReference type="EMBL" id="TCU88187.1"/>
    </source>
</evidence>
<dbReference type="Gene3D" id="3.30.470.10">
    <property type="match status" value="1"/>
</dbReference>
<dbReference type="InterPro" id="IPR043131">
    <property type="entry name" value="BCAT-like_N"/>
</dbReference>
<reference evidence="5 7" key="2">
    <citation type="submission" date="2019-03" db="EMBL/GenBank/DDBJ databases">
        <title>Genomic Encyclopedia of Type Strains, Phase IV (KMG-IV): sequencing the most valuable type-strain genomes for metagenomic binning, comparative biology and taxonomic classification.</title>
        <authorList>
            <person name="Goeker M."/>
        </authorList>
    </citation>
    <scope>NUCLEOTIDE SEQUENCE [LARGE SCALE GENOMIC DNA]</scope>
    <source>
        <strain evidence="5 7">DSM 3764</strain>
    </source>
</reference>
<dbReference type="InterPro" id="IPR050571">
    <property type="entry name" value="Class-IV_PLP-Dep_Aminotrnsfr"/>
</dbReference>
<dbReference type="Gene3D" id="3.20.10.10">
    <property type="entry name" value="D-amino Acid Aminotransferase, subunit A, domain 2"/>
    <property type="match status" value="1"/>
</dbReference>
<protein>
    <submittedName>
        <fullName evidence="4">D-alanine aminotransferase</fullName>
        <ecNumber evidence="4">2.6.1.21</ecNumber>
    </submittedName>
    <submittedName>
        <fullName evidence="5">D-alanine transaminase</fullName>
    </submittedName>
</protein>
<comment type="cofactor">
    <cofactor evidence="1">
        <name>pyridoxal 5'-phosphate</name>
        <dbReference type="ChEBI" id="CHEBI:597326"/>
    </cofactor>
</comment>
<dbReference type="GO" id="GO:0047810">
    <property type="term" value="F:D-alanine-2-oxoglutarate aminotransferase activity"/>
    <property type="evidence" value="ECO:0007669"/>
    <property type="project" value="UniProtKB-EC"/>
</dbReference>
<dbReference type="GO" id="GO:0005829">
    <property type="term" value="C:cytosol"/>
    <property type="evidence" value="ECO:0007669"/>
    <property type="project" value="TreeGrafter"/>
</dbReference>
<dbReference type="EMBL" id="SMBT01000004">
    <property type="protein sequence ID" value="TCU88187.1"/>
    <property type="molecule type" value="Genomic_DNA"/>
</dbReference>
<evidence type="ECO:0000256" key="2">
    <source>
        <dbReference type="ARBA" id="ARBA00009320"/>
    </source>
</evidence>